<dbReference type="RefSeq" id="WP_353981700.1">
    <property type="nucleotide sequence ID" value="NZ_CP159578.1"/>
</dbReference>
<reference evidence="2" key="1">
    <citation type="submission" date="2024-06" db="EMBL/GenBank/DDBJ databases">
        <title>Complete genome of Salinicola endophyticus HNIBRBA4755.</title>
        <authorList>
            <person name="Shin S.Y."/>
            <person name="Kang H."/>
            <person name="Song J."/>
        </authorList>
    </citation>
    <scope>NUCLEOTIDE SEQUENCE</scope>
    <source>
        <strain evidence="2">HNIBRBA4755</strain>
    </source>
</reference>
<dbReference type="EMBL" id="CP159578">
    <property type="protein sequence ID" value="XCJ80889.1"/>
    <property type="molecule type" value="Genomic_DNA"/>
</dbReference>
<protein>
    <recommendedName>
        <fullName evidence="3">Holin</fullName>
    </recommendedName>
</protein>
<dbReference type="AlphaFoldDB" id="A0AB74UBA3"/>
<keyword evidence="1" id="KW-1133">Transmembrane helix</keyword>
<proteinExistence type="predicted"/>
<organism evidence="2">
    <name type="scientific">Salinicola endophyticus</name>
    <dbReference type="NCBI Taxonomy" id="1949083"/>
    <lineage>
        <taxon>Bacteria</taxon>
        <taxon>Pseudomonadati</taxon>
        <taxon>Pseudomonadota</taxon>
        <taxon>Gammaproteobacteria</taxon>
        <taxon>Oceanospirillales</taxon>
        <taxon>Halomonadaceae</taxon>
        <taxon>Salinicola</taxon>
    </lineage>
</organism>
<gene>
    <name evidence="2" type="ORF">ABV408_06790</name>
</gene>
<evidence type="ECO:0000313" key="2">
    <source>
        <dbReference type="EMBL" id="XCJ80889.1"/>
    </source>
</evidence>
<sequence>MRTTQRHSRHNNRTPDPMIVLITLLIVYAGTNMAQQLSITTEAIKTTPPALVSLLHAGGMTPSDWVTVLTLAYLALQIGLILPKYLGNLRDWWDRIRGRD</sequence>
<accession>A0AB74UBA3</accession>
<feature type="transmembrane region" description="Helical" evidence="1">
    <location>
        <begin position="67"/>
        <end position="87"/>
    </location>
</feature>
<keyword evidence="1" id="KW-0812">Transmembrane</keyword>
<evidence type="ECO:0008006" key="3">
    <source>
        <dbReference type="Google" id="ProtNLM"/>
    </source>
</evidence>
<name>A0AB74UBA3_9GAMM</name>
<keyword evidence="1" id="KW-0472">Membrane</keyword>
<evidence type="ECO:0000256" key="1">
    <source>
        <dbReference type="SAM" id="Phobius"/>
    </source>
</evidence>